<dbReference type="EMBL" id="QFYS01000004">
    <property type="protein sequence ID" value="RAK65584.1"/>
    <property type="molecule type" value="Genomic_DNA"/>
</dbReference>
<accession>A0A328BI52</accession>
<dbReference type="InterPro" id="IPR011105">
    <property type="entry name" value="Cell_wall_hydrolase_SleB"/>
</dbReference>
<comment type="caution">
    <text evidence="3">The sequence shown here is derived from an EMBL/GenBank/DDBJ whole genome shotgun (WGS) entry which is preliminary data.</text>
</comment>
<dbReference type="Pfam" id="PF07486">
    <property type="entry name" value="Hydrolase_2"/>
    <property type="match status" value="1"/>
</dbReference>
<sequence>MKARAEGRTLFSAALAGAGMGLGLGAIYLAAGMGGHAAEYAHARQMADAATRGYAGSHLEANAQGLRTGLVQYGFLPGADAQAVASRFDADRGAAKARQRADLECLTQAVYYEARGESVRGQAAVAQVVLNRVKHPAFPKTVCGVVFQGAGRSGCQFSFACDGSMRRRREPGAWEAARDVATRALTGAIRAEVGAATHFHTTHVSPIWAPHMARVTQVGLHVFYKFSPRRKGSPAAPVAEAITLVSAPAAQVGDLRVTPALEAAVEASLDVSPNATPAPKPAAPAADDAARPAAVEARLTSPQPVAAGGS</sequence>
<feature type="compositionally biased region" description="Low complexity" evidence="1">
    <location>
        <begin position="283"/>
        <end position="297"/>
    </location>
</feature>
<reference evidence="3 4" key="1">
    <citation type="submission" date="2018-05" db="EMBL/GenBank/DDBJ databases">
        <authorList>
            <person name="Lanie J.A."/>
            <person name="Ng W.-L."/>
            <person name="Kazmierczak K.M."/>
            <person name="Andrzejewski T.M."/>
            <person name="Davidsen T.M."/>
            <person name="Wayne K.J."/>
            <person name="Tettelin H."/>
            <person name="Glass J.I."/>
            <person name="Rusch D."/>
            <person name="Podicherti R."/>
            <person name="Tsui H.-C.T."/>
            <person name="Winkler M.E."/>
        </authorList>
    </citation>
    <scope>NUCLEOTIDE SEQUENCE [LARGE SCALE GENOMIC DNA]</scope>
    <source>
        <strain evidence="3 4">BUT-10</strain>
    </source>
</reference>
<proteinExistence type="predicted"/>
<dbReference type="Proteomes" id="UP000249524">
    <property type="component" value="Unassembled WGS sequence"/>
</dbReference>
<evidence type="ECO:0000259" key="2">
    <source>
        <dbReference type="Pfam" id="PF07486"/>
    </source>
</evidence>
<evidence type="ECO:0000256" key="1">
    <source>
        <dbReference type="SAM" id="MobiDB-lite"/>
    </source>
</evidence>
<dbReference type="AlphaFoldDB" id="A0A328BI52"/>
<gene>
    <name evidence="3" type="ORF">DJ019_11535</name>
</gene>
<protein>
    <submittedName>
        <fullName evidence="3">Cell wall hydrolase</fullName>
    </submittedName>
</protein>
<feature type="region of interest" description="Disordered" evidence="1">
    <location>
        <begin position="270"/>
        <end position="310"/>
    </location>
</feature>
<name>A0A328BI52_9CAUL</name>
<dbReference type="InterPro" id="IPR042047">
    <property type="entry name" value="SleB_dom1"/>
</dbReference>
<evidence type="ECO:0000313" key="4">
    <source>
        <dbReference type="Proteomes" id="UP000249524"/>
    </source>
</evidence>
<feature type="domain" description="Cell wall hydrolase SleB" evidence="2">
    <location>
        <begin position="116"/>
        <end position="224"/>
    </location>
</feature>
<keyword evidence="3" id="KW-0378">Hydrolase</keyword>
<organism evidence="3 4">
    <name type="scientific">Phenylobacterium kunshanense</name>
    <dbReference type="NCBI Taxonomy" id="1445034"/>
    <lineage>
        <taxon>Bacteria</taxon>
        <taxon>Pseudomonadati</taxon>
        <taxon>Pseudomonadota</taxon>
        <taxon>Alphaproteobacteria</taxon>
        <taxon>Caulobacterales</taxon>
        <taxon>Caulobacteraceae</taxon>
        <taxon>Phenylobacterium</taxon>
    </lineage>
</organism>
<keyword evidence="4" id="KW-1185">Reference proteome</keyword>
<dbReference type="Gene3D" id="1.10.10.2520">
    <property type="entry name" value="Cell wall hydrolase SleB, domain 1"/>
    <property type="match status" value="1"/>
</dbReference>
<dbReference type="RefSeq" id="WP_111276180.1">
    <property type="nucleotide sequence ID" value="NZ_QFYS01000004.1"/>
</dbReference>
<evidence type="ECO:0000313" key="3">
    <source>
        <dbReference type="EMBL" id="RAK65584.1"/>
    </source>
</evidence>
<dbReference type="GO" id="GO:0016787">
    <property type="term" value="F:hydrolase activity"/>
    <property type="evidence" value="ECO:0007669"/>
    <property type="project" value="UniProtKB-KW"/>
</dbReference>